<keyword evidence="4" id="KW-1133">Transmembrane helix</keyword>
<keyword evidence="4" id="KW-0812">Transmembrane</keyword>
<organism evidence="6 7">
    <name type="scientific">Brevibacillus parabrevis</name>
    <dbReference type="NCBI Taxonomy" id="54914"/>
    <lineage>
        <taxon>Bacteria</taxon>
        <taxon>Bacillati</taxon>
        <taxon>Bacillota</taxon>
        <taxon>Bacilli</taxon>
        <taxon>Bacillales</taxon>
        <taxon>Paenibacillaceae</taxon>
        <taxon>Brevibacillus</taxon>
    </lineage>
</organism>
<dbReference type="Gene3D" id="3.60.15.10">
    <property type="entry name" value="Ribonuclease Z/Hydroxyacylglutathione hydrolase-like"/>
    <property type="match status" value="1"/>
</dbReference>
<evidence type="ECO:0000256" key="1">
    <source>
        <dbReference type="ARBA" id="ARBA00034221"/>
    </source>
</evidence>
<evidence type="ECO:0000259" key="5">
    <source>
        <dbReference type="Pfam" id="PF12706"/>
    </source>
</evidence>
<keyword evidence="4" id="KW-0472">Membrane</keyword>
<comment type="catalytic activity">
    <reaction evidence="1">
        <text>3',5'-cyclic CMP + H2O = CMP + H(+)</text>
        <dbReference type="Rhea" id="RHEA:72675"/>
        <dbReference type="ChEBI" id="CHEBI:15377"/>
        <dbReference type="ChEBI" id="CHEBI:15378"/>
        <dbReference type="ChEBI" id="CHEBI:58003"/>
        <dbReference type="ChEBI" id="CHEBI:60377"/>
    </reaction>
    <physiologicalReaction direction="left-to-right" evidence="1">
        <dbReference type="Rhea" id="RHEA:72676"/>
    </physiologicalReaction>
</comment>
<evidence type="ECO:0000256" key="3">
    <source>
        <dbReference type="ARBA" id="ARBA00048505"/>
    </source>
</evidence>
<name>A0A4Y3P7T2_BREPA</name>
<feature type="domain" description="Metallo-beta-lactamase" evidence="5">
    <location>
        <begin position="74"/>
        <end position="272"/>
    </location>
</feature>
<comment type="catalytic activity">
    <reaction evidence="3">
        <text>3',5'-cyclic UMP + H2O = UMP + H(+)</text>
        <dbReference type="Rhea" id="RHEA:70575"/>
        <dbReference type="ChEBI" id="CHEBI:15377"/>
        <dbReference type="ChEBI" id="CHEBI:15378"/>
        <dbReference type="ChEBI" id="CHEBI:57865"/>
        <dbReference type="ChEBI" id="CHEBI:184387"/>
    </reaction>
    <physiologicalReaction direction="left-to-right" evidence="3">
        <dbReference type="Rhea" id="RHEA:70576"/>
    </physiologicalReaction>
</comment>
<dbReference type="EMBL" id="BJMH01000001">
    <property type="protein sequence ID" value="GEB30442.1"/>
    <property type="molecule type" value="Genomic_DNA"/>
</dbReference>
<accession>A0A4Y3P7T2</accession>
<dbReference type="InterPro" id="IPR024884">
    <property type="entry name" value="NAPE-PLD"/>
</dbReference>
<comment type="function">
    <text evidence="2">Counteracts the endogenous Pycsar antiviral defense system. Phosphodiesterase that enables metal-dependent hydrolysis of host cyclic nucleotide Pycsar defense signals such as cCMP and cUMP.</text>
</comment>
<dbReference type="RefSeq" id="WP_122962747.1">
    <property type="nucleotide sequence ID" value="NZ_BJMH01000001.1"/>
</dbReference>
<dbReference type="AlphaFoldDB" id="A0A4Y3P7T2"/>
<evidence type="ECO:0000256" key="4">
    <source>
        <dbReference type="SAM" id="Phobius"/>
    </source>
</evidence>
<dbReference type="GO" id="GO:0070290">
    <property type="term" value="F:N-acylphosphatidylethanolamine-specific phospholipase D activity"/>
    <property type="evidence" value="ECO:0007669"/>
    <property type="project" value="InterPro"/>
</dbReference>
<dbReference type="SUPFAM" id="SSF56281">
    <property type="entry name" value="Metallo-hydrolase/oxidoreductase"/>
    <property type="match status" value="1"/>
</dbReference>
<evidence type="ECO:0000256" key="2">
    <source>
        <dbReference type="ARBA" id="ARBA00034301"/>
    </source>
</evidence>
<protein>
    <submittedName>
        <fullName evidence="6">Tat pathway signal protein</fullName>
    </submittedName>
</protein>
<comment type="caution">
    <text evidence="6">The sequence shown here is derived from an EMBL/GenBank/DDBJ whole genome shotgun (WGS) entry which is preliminary data.</text>
</comment>
<dbReference type="GO" id="GO:0008270">
    <property type="term" value="F:zinc ion binding"/>
    <property type="evidence" value="ECO:0007669"/>
    <property type="project" value="InterPro"/>
</dbReference>
<reference evidence="6 7" key="1">
    <citation type="submission" date="2019-06" db="EMBL/GenBank/DDBJ databases">
        <title>Whole genome shotgun sequence of Brevibacillus parabrevis NBRC 12334.</title>
        <authorList>
            <person name="Hosoyama A."/>
            <person name="Uohara A."/>
            <person name="Ohji S."/>
            <person name="Ichikawa N."/>
        </authorList>
    </citation>
    <scope>NUCLEOTIDE SEQUENCE [LARGE SCALE GENOMIC DNA]</scope>
    <source>
        <strain evidence="6 7">NBRC 12334</strain>
    </source>
</reference>
<dbReference type="STRING" id="54914.AV540_12795"/>
<dbReference type="GO" id="GO:0005737">
    <property type="term" value="C:cytoplasm"/>
    <property type="evidence" value="ECO:0007669"/>
    <property type="project" value="TreeGrafter"/>
</dbReference>
<dbReference type="Pfam" id="PF12706">
    <property type="entry name" value="Lactamase_B_2"/>
    <property type="match status" value="1"/>
</dbReference>
<dbReference type="PIRSF" id="PIRSF038896">
    <property type="entry name" value="NAPE-PLD"/>
    <property type="match status" value="1"/>
</dbReference>
<keyword evidence="7" id="KW-1185">Reference proteome</keyword>
<evidence type="ECO:0000313" key="6">
    <source>
        <dbReference type="EMBL" id="GEB30442.1"/>
    </source>
</evidence>
<dbReference type="InterPro" id="IPR001279">
    <property type="entry name" value="Metallo-B-lactamas"/>
</dbReference>
<sequence>MHMTILIWFGSFLGVLVLGLIGYMAYRYWYHMGQLPKPAFQELDAKPEPANWSEDEVTITWVGHSTILLNVYGTKILTDPVLGEKLGLRVAGLLHFGPKRFTPPALDFDEIGIVDLILLSHAHMDHVDLPTLRRLAHPATHVITAANTGKLLSGMPFASCKELSAQQKATTKDGVTITAIPVRHWGNRFPWNHDYGYNGYIIEKNGVRILYPGDTAYMSMEDLPEKFGPIDIVFMPIGAYKPDSYQAAHCTPEQAWQMFQESRGKWLVPIHWNTFVLSREPVEEPMQRLLAAAGEEKQRIVVEKQGETFTLPV</sequence>
<evidence type="ECO:0000313" key="7">
    <source>
        <dbReference type="Proteomes" id="UP000316882"/>
    </source>
</evidence>
<dbReference type="PANTHER" id="PTHR15032:SF36">
    <property type="entry name" value="METALLO-BETA-LACTAMASE DOMAIN-CONTAINING PROTEIN"/>
    <property type="match status" value="1"/>
</dbReference>
<gene>
    <name evidence="6" type="ORF">BPA01_00220</name>
</gene>
<dbReference type="InterPro" id="IPR036866">
    <property type="entry name" value="RibonucZ/Hydroxyglut_hydro"/>
</dbReference>
<feature type="transmembrane region" description="Helical" evidence="4">
    <location>
        <begin position="6"/>
        <end position="26"/>
    </location>
</feature>
<dbReference type="PANTHER" id="PTHR15032">
    <property type="entry name" value="N-ACYL-PHOSPHATIDYLETHANOLAMINE-HYDROLYZING PHOSPHOLIPASE D"/>
    <property type="match status" value="1"/>
</dbReference>
<dbReference type="Proteomes" id="UP000316882">
    <property type="component" value="Unassembled WGS sequence"/>
</dbReference>
<proteinExistence type="predicted"/>